<feature type="transmembrane region" description="Helical" evidence="2">
    <location>
        <begin position="95"/>
        <end position="116"/>
    </location>
</feature>
<evidence type="ECO:0000256" key="2">
    <source>
        <dbReference type="SAM" id="Phobius"/>
    </source>
</evidence>
<dbReference type="Proteomes" id="UP001201163">
    <property type="component" value="Unassembled WGS sequence"/>
</dbReference>
<feature type="region of interest" description="Disordered" evidence="1">
    <location>
        <begin position="49"/>
        <end position="80"/>
    </location>
</feature>
<gene>
    <name evidence="3" type="ORF">EDB92DRAFT_1799039</name>
</gene>
<keyword evidence="4" id="KW-1185">Reference proteome</keyword>
<feature type="compositionally biased region" description="Basic and acidic residues" evidence="1">
    <location>
        <begin position="66"/>
        <end position="75"/>
    </location>
</feature>
<comment type="caution">
    <text evidence="3">The sequence shown here is derived from an EMBL/GenBank/DDBJ whole genome shotgun (WGS) entry which is preliminary data.</text>
</comment>
<keyword evidence="2" id="KW-1133">Transmembrane helix</keyword>
<proteinExistence type="predicted"/>
<feature type="transmembrane region" description="Helical" evidence="2">
    <location>
        <begin position="128"/>
        <end position="147"/>
    </location>
</feature>
<protein>
    <submittedName>
        <fullName evidence="3">Uncharacterized protein</fullName>
    </submittedName>
</protein>
<organism evidence="3 4">
    <name type="scientific">Lactarius akahatsu</name>
    <dbReference type="NCBI Taxonomy" id="416441"/>
    <lineage>
        <taxon>Eukaryota</taxon>
        <taxon>Fungi</taxon>
        <taxon>Dikarya</taxon>
        <taxon>Basidiomycota</taxon>
        <taxon>Agaricomycotina</taxon>
        <taxon>Agaricomycetes</taxon>
        <taxon>Russulales</taxon>
        <taxon>Russulaceae</taxon>
        <taxon>Lactarius</taxon>
    </lineage>
</organism>
<evidence type="ECO:0000313" key="4">
    <source>
        <dbReference type="Proteomes" id="UP001201163"/>
    </source>
</evidence>
<reference evidence="3" key="1">
    <citation type="submission" date="2022-01" db="EMBL/GenBank/DDBJ databases">
        <title>Comparative genomics reveals a dynamic genome evolution in the ectomycorrhizal milk-cap (Lactarius) mushrooms.</title>
        <authorList>
            <consortium name="DOE Joint Genome Institute"/>
            <person name="Lebreton A."/>
            <person name="Tang N."/>
            <person name="Kuo A."/>
            <person name="LaButti K."/>
            <person name="Drula E."/>
            <person name="Barry K."/>
            <person name="Clum A."/>
            <person name="Lipzen A."/>
            <person name="Mousain D."/>
            <person name="Ng V."/>
            <person name="Wang R."/>
            <person name="Wang X."/>
            <person name="Dai Y."/>
            <person name="Henrissat B."/>
            <person name="Grigoriev I.V."/>
            <person name="Guerin-Laguette A."/>
            <person name="Yu F."/>
            <person name="Martin F.M."/>
        </authorList>
    </citation>
    <scope>NUCLEOTIDE SEQUENCE</scope>
    <source>
        <strain evidence="3">QP</strain>
    </source>
</reference>
<dbReference type="AlphaFoldDB" id="A0AAD4LEM2"/>
<dbReference type="EMBL" id="JAKELL010000030">
    <property type="protein sequence ID" value="KAH8990609.1"/>
    <property type="molecule type" value="Genomic_DNA"/>
</dbReference>
<sequence>MEPYAKVAAKNVPPYEQQPHPDAALLNTPSLLGGAPFDDTVKVNVIHRDSEPSTKLTSDGAGELPLPREEREGKHSKVQTPQRWEKVKDIVLRPAVAGGFVGIANIGLLAGASYAFYTYPRLRRDTKVIISTVAATFALFGAESYAAEARQSKPDGKAAKRKAREEGSAYRGVIEHVLRSGGLSGLVGLLNIGVLGVVSYLAYTNWQHPRWDRRAVSATSAGLIALWGTEM</sequence>
<keyword evidence="2" id="KW-0812">Transmembrane</keyword>
<evidence type="ECO:0000313" key="3">
    <source>
        <dbReference type="EMBL" id="KAH8990609.1"/>
    </source>
</evidence>
<keyword evidence="2" id="KW-0472">Membrane</keyword>
<accession>A0AAD4LEM2</accession>
<feature type="transmembrane region" description="Helical" evidence="2">
    <location>
        <begin position="183"/>
        <end position="203"/>
    </location>
</feature>
<name>A0AAD4LEM2_9AGAM</name>
<feature type="region of interest" description="Disordered" evidence="1">
    <location>
        <begin position="1"/>
        <end position="31"/>
    </location>
</feature>
<evidence type="ECO:0000256" key="1">
    <source>
        <dbReference type="SAM" id="MobiDB-lite"/>
    </source>
</evidence>